<accession>A0ABU6XIR6</accession>
<reference evidence="2 3" key="1">
    <citation type="journal article" date="2023" name="Plants (Basel)">
        <title>Bridging the Gap: Combining Genomics and Transcriptomics Approaches to Understand Stylosanthes scabra, an Orphan Legume from the Brazilian Caatinga.</title>
        <authorList>
            <person name="Ferreira-Neto J.R.C."/>
            <person name="da Silva M.D."/>
            <person name="Binneck E."/>
            <person name="de Melo N.F."/>
            <person name="da Silva R.H."/>
            <person name="de Melo A.L.T.M."/>
            <person name="Pandolfi V."/>
            <person name="Bustamante F.O."/>
            <person name="Brasileiro-Vidal A.C."/>
            <person name="Benko-Iseppon A.M."/>
        </authorList>
    </citation>
    <scope>NUCLEOTIDE SEQUENCE [LARGE SCALE GENOMIC DNA]</scope>
    <source>
        <tissue evidence="2">Leaves</tissue>
    </source>
</reference>
<organism evidence="2 3">
    <name type="scientific">Stylosanthes scabra</name>
    <dbReference type="NCBI Taxonomy" id="79078"/>
    <lineage>
        <taxon>Eukaryota</taxon>
        <taxon>Viridiplantae</taxon>
        <taxon>Streptophyta</taxon>
        <taxon>Embryophyta</taxon>
        <taxon>Tracheophyta</taxon>
        <taxon>Spermatophyta</taxon>
        <taxon>Magnoliopsida</taxon>
        <taxon>eudicotyledons</taxon>
        <taxon>Gunneridae</taxon>
        <taxon>Pentapetalae</taxon>
        <taxon>rosids</taxon>
        <taxon>fabids</taxon>
        <taxon>Fabales</taxon>
        <taxon>Fabaceae</taxon>
        <taxon>Papilionoideae</taxon>
        <taxon>50 kb inversion clade</taxon>
        <taxon>dalbergioids sensu lato</taxon>
        <taxon>Dalbergieae</taxon>
        <taxon>Pterocarpus clade</taxon>
        <taxon>Stylosanthes</taxon>
    </lineage>
</organism>
<comment type="caution">
    <text evidence="2">The sequence shown here is derived from an EMBL/GenBank/DDBJ whole genome shotgun (WGS) entry which is preliminary data.</text>
</comment>
<evidence type="ECO:0000313" key="2">
    <source>
        <dbReference type="EMBL" id="MED6196598.1"/>
    </source>
</evidence>
<keyword evidence="3" id="KW-1185">Reference proteome</keyword>
<proteinExistence type="predicted"/>
<name>A0ABU6XIR6_9FABA</name>
<evidence type="ECO:0000313" key="3">
    <source>
        <dbReference type="Proteomes" id="UP001341840"/>
    </source>
</evidence>
<feature type="region of interest" description="Disordered" evidence="1">
    <location>
        <begin position="86"/>
        <end position="107"/>
    </location>
</feature>
<dbReference type="EMBL" id="JASCZI010211774">
    <property type="protein sequence ID" value="MED6196598.1"/>
    <property type="molecule type" value="Genomic_DNA"/>
</dbReference>
<dbReference type="Proteomes" id="UP001341840">
    <property type="component" value="Unassembled WGS sequence"/>
</dbReference>
<gene>
    <name evidence="2" type="ORF">PIB30_048990</name>
</gene>
<sequence length="107" mass="12410">MCGKESAQIGMIDALIRELLKKLKEEEGLGKKEEKQKLEERCWAKQNNQKKGWDKPQEDCLSVTEMLNEMEQILYHDKGADAHLMAPRKAYPPPSRFSRRLAALRAR</sequence>
<evidence type="ECO:0000256" key="1">
    <source>
        <dbReference type="SAM" id="MobiDB-lite"/>
    </source>
</evidence>
<protein>
    <submittedName>
        <fullName evidence="2">Uncharacterized protein</fullName>
    </submittedName>
</protein>